<evidence type="ECO:0000259" key="1">
    <source>
        <dbReference type="PROSITE" id="PS50181"/>
    </source>
</evidence>
<gene>
    <name evidence="2" type="ORF">M422DRAFT_272446</name>
</gene>
<dbReference type="InterPro" id="IPR036047">
    <property type="entry name" value="F-box-like_dom_sf"/>
</dbReference>
<dbReference type="Gene3D" id="1.20.1280.50">
    <property type="match status" value="1"/>
</dbReference>
<dbReference type="Pfam" id="PF00646">
    <property type="entry name" value="F-box"/>
    <property type="match status" value="1"/>
</dbReference>
<dbReference type="HOGENOM" id="CLU_007279_3_1_1"/>
<evidence type="ECO:0000313" key="3">
    <source>
        <dbReference type="Proteomes" id="UP000054279"/>
    </source>
</evidence>
<dbReference type="PROSITE" id="PS50181">
    <property type="entry name" value="FBOX"/>
    <property type="match status" value="1"/>
</dbReference>
<organism evidence="2 3">
    <name type="scientific">Sphaerobolus stellatus (strain SS14)</name>
    <dbReference type="NCBI Taxonomy" id="990650"/>
    <lineage>
        <taxon>Eukaryota</taxon>
        <taxon>Fungi</taxon>
        <taxon>Dikarya</taxon>
        <taxon>Basidiomycota</taxon>
        <taxon>Agaricomycotina</taxon>
        <taxon>Agaricomycetes</taxon>
        <taxon>Phallomycetidae</taxon>
        <taxon>Geastrales</taxon>
        <taxon>Sphaerobolaceae</taxon>
        <taxon>Sphaerobolus</taxon>
    </lineage>
</organism>
<sequence length="509" mass="58159">MINTELPEDILAQILGQLPYKDVCSCRLACRLFNILVKETPSIQYNSELDRAGLVDGGSTLDLSLLDRLKELRVVQKNWATLNFRGRYRFSQPPRSFAWELAGGILAYSHRSYVGDSIRNGFTFIRLRSTAQDFRERIWKHEDIGLTNLIDFTDPAQDLIVLIAIAWPTRKTAVHFLSINTGQPHPQAQQPTVYCEPEGGTRALVIRVLGGFVGILFGSGIGGNQLFIWNWKSGILVSFLEFPERMVFRSFGFLTKHHFIIPAYDLEQPAKTSSLKVYDFSQPVNTQLEPALYRTFQLPLLSPDFDISDMIIRCCPLPEENISKLMPPGYPFYTPPSSWIVSISLQIAGDLGRYGLMLFFFPSIILSDEYSCQESVEWESWGPKGTRILPIDWLEETWIKYTYGTRFATIERREERIYVYDFNPKTIYPKPTESSITNDDGDDVERMLQELVGEEVHIFANPVNTTLPFNLWKSKDSEKYAYSSIMIDENCLIGLGENMPIFDGCHVLS</sequence>
<evidence type="ECO:0000313" key="2">
    <source>
        <dbReference type="EMBL" id="KIJ26462.1"/>
    </source>
</evidence>
<dbReference type="AlphaFoldDB" id="A0A0C9UBL0"/>
<dbReference type="SUPFAM" id="SSF81383">
    <property type="entry name" value="F-box domain"/>
    <property type="match status" value="1"/>
</dbReference>
<protein>
    <recommendedName>
        <fullName evidence="1">F-box domain-containing protein</fullName>
    </recommendedName>
</protein>
<dbReference type="OrthoDB" id="2745718at2759"/>
<dbReference type="CDD" id="cd09917">
    <property type="entry name" value="F-box_SF"/>
    <property type="match status" value="1"/>
</dbReference>
<reference evidence="2 3" key="1">
    <citation type="submission" date="2014-06" db="EMBL/GenBank/DDBJ databases">
        <title>Evolutionary Origins and Diversification of the Mycorrhizal Mutualists.</title>
        <authorList>
            <consortium name="DOE Joint Genome Institute"/>
            <consortium name="Mycorrhizal Genomics Consortium"/>
            <person name="Kohler A."/>
            <person name="Kuo A."/>
            <person name="Nagy L.G."/>
            <person name="Floudas D."/>
            <person name="Copeland A."/>
            <person name="Barry K.W."/>
            <person name="Cichocki N."/>
            <person name="Veneault-Fourrey C."/>
            <person name="LaButti K."/>
            <person name="Lindquist E.A."/>
            <person name="Lipzen A."/>
            <person name="Lundell T."/>
            <person name="Morin E."/>
            <person name="Murat C."/>
            <person name="Riley R."/>
            <person name="Ohm R."/>
            <person name="Sun H."/>
            <person name="Tunlid A."/>
            <person name="Henrissat B."/>
            <person name="Grigoriev I.V."/>
            <person name="Hibbett D.S."/>
            <person name="Martin F."/>
        </authorList>
    </citation>
    <scope>NUCLEOTIDE SEQUENCE [LARGE SCALE GENOMIC DNA]</scope>
    <source>
        <strain evidence="2 3">SS14</strain>
    </source>
</reference>
<dbReference type="EMBL" id="KN837368">
    <property type="protein sequence ID" value="KIJ26462.1"/>
    <property type="molecule type" value="Genomic_DNA"/>
</dbReference>
<keyword evidence="3" id="KW-1185">Reference proteome</keyword>
<name>A0A0C9UBL0_SPHS4</name>
<dbReference type="SMART" id="SM00256">
    <property type="entry name" value="FBOX"/>
    <property type="match status" value="1"/>
</dbReference>
<accession>A0A0C9UBL0</accession>
<dbReference type="InterPro" id="IPR001810">
    <property type="entry name" value="F-box_dom"/>
</dbReference>
<dbReference type="Proteomes" id="UP000054279">
    <property type="component" value="Unassembled WGS sequence"/>
</dbReference>
<feature type="domain" description="F-box" evidence="1">
    <location>
        <begin position="1"/>
        <end position="48"/>
    </location>
</feature>
<proteinExistence type="predicted"/>